<evidence type="ECO:0000313" key="2">
    <source>
        <dbReference type="Proteomes" id="UP000193427"/>
    </source>
</evidence>
<reference evidence="1 2" key="1">
    <citation type="submission" date="2016-04" db="EMBL/GenBank/DDBJ databases">
        <title>Complete genome sequence of natural rubber-degrading, novel Gram-negative bacterium, Rhizobacter gummiphilus strain NS21.</title>
        <authorList>
            <person name="Tabata M."/>
            <person name="Kasai D."/>
            <person name="Fukuda M."/>
        </authorList>
    </citation>
    <scope>NUCLEOTIDE SEQUENCE [LARGE SCALE GENOMIC DNA]</scope>
    <source>
        <strain evidence="1 2">NS21</strain>
    </source>
</reference>
<keyword evidence="2" id="KW-1185">Reference proteome</keyword>
<dbReference type="EMBL" id="CP015118">
    <property type="protein sequence ID" value="ARN22892.1"/>
    <property type="molecule type" value="Genomic_DNA"/>
</dbReference>
<dbReference type="RefSeq" id="WP_085753202.1">
    <property type="nucleotide sequence ID" value="NZ_BSPR01000015.1"/>
</dbReference>
<dbReference type="OrthoDB" id="9992529at2"/>
<dbReference type="Proteomes" id="UP000193427">
    <property type="component" value="Chromosome"/>
</dbReference>
<gene>
    <name evidence="1" type="ORF">A4W93_24925</name>
</gene>
<dbReference type="STRING" id="946333.A4W93_24925"/>
<proteinExistence type="predicted"/>
<evidence type="ECO:0000313" key="1">
    <source>
        <dbReference type="EMBL" id="ARN22892.1"/>
    </source>
</evidence>
<accession>A0A1W6LF44</accession>
<organism evidence="1 2">
    <name type="scientific">Piscinibacter gummiphilus</name>
    <dbReference type="NCBI Taxonomy" id="946333"/>
    <lineage>
        <taxon>Bacteria</taxon>
        <taxon>Pseudomonadati</taxon>
        <taxon>Pseudomonadota</taxon>
        <taxon>Betaproteobacteria</taxon>
        <taxon>Burkholderiales</taxon>
        <taxon>Sphaerotilaceae</taxon>
        <taxon>Piscinibacter</taxon>
    </lineage>
</organism>
<dbReference type="KEGG" id="rgu:A4W93_24925"/>
<dbReference type="AlphaFoldDB" id="A0A1W6LF44"/>
<sequence>MHDFADVELPAGSFARLAQLCAADTRFPKDLQDWEARVSHDTEAAHRGGHPSQPMRIDPDRFERWCHTFEVPPCLDSFRAYCIIHRLPRGHHHYGPTALDSEAGPLEP</sequence>
<protein>
    <submittedName>
        <fullName evidence="1">Uncharacterized protein</fullName>
    </submittedName>
</protein>
<name>A0A1W6LF44_9BURK</name>